<proteinExistence type="predicted"/>
<comment type="caution">
    <text evidence="1">The sequence shown here is derived from an EMBL/GenBank/DDBJ whole genome shotgun (WGS) entry which is preliminary data.</text>
</comment>
<name>A0ACC2X6I0_9TREE</name>
<sequence>MSEPSSPEYEKYLIVPEITIVPTAPDEPAVPPAAPAAAGPADNDNDGNSGDDRRPPKPETEIIKVPRAGGVGEITLCVSEVEDGWLLLDYVEEPLEEVKKSDDLVVPPAVSDHLKNNATDVVAS</sequence>
<organism evidence="1 2">
    <name type="scientific">Naganishia vaughanmartiniae</name>
    <dbReference type="NCBI Taxonomy" id="1424756"/>
    <lineage>
        <taxon>Eukaryota</taxon>
        <taxon>Fungi</taxon>
        <taxon>Dikarya</taxon>
        <taxon>Basidiomycota</taxon>
        <taxon>Agaricomycotina</taxon>
        <taxon>Tremellomycetes</taxon>
        <taxon>Filobasidiales</taxon>
        <taxon>Filobasidiaceae</taxon>
        <taxon>Naganishia</taxon>
    </lineage>
</organism>
<accession>A0ACC2X6I0</accession>
<dbReference type="EMBL" id="JASBWU010000008">
    <property type="protein sequence ID" value="KAJ9119664.1"/>
    <property type="molecule type" value="Genomic_DNA"/>
</dbReference>
<evidence type="ECO:0000313" key="1">
    <source>
        <dbReference type="EMBL" id="KAJ9119664.1"/>
    </source>
</evidence>
<evidence type="ECO:0000313" key="2">
    <source>
        <dbReference type="Proteomes" id="UP001243375"/>
    </source>
</evidence>
<dbReference type="Proteomes" id="UP001243375">
    <property type="component" value="Unassembled WGS sequence"/>
</dbReference>
<reference evidence="1" key="1">
    <citation type="submission" date="2023-04" db="EMBL/GenBank/DDBJ databases">
        <title>Draft Genome sequencing of Naganishia species isolated from polar environments using Oxford Nanopore Technology.</title>
        <authorList>
            <person name="Leo P."/>
            <person name="Venkateswaran K."/>
        </authorList>
    </citation>
    <scope>NUCLEOTIDE SEQUENCE</scope>
    <source>
        <strain evidence="1">MNA-CCFEE 5425</strain>
    </source>
</reference>
<keyword evidence="2" id="KW-1185">Reference proteome</keyword>
<protein>
    <submittedName>
        <fullName evidence="1">Uncharacterized protein</fullName>
    </submittedName>
</protein>
<gene>
    <name evidence="1" type="ORF">QFC22_003374</name>
</gene>